<dbReference type="InterPro" id="IPR003594">
    <property type="entry name" value="HATPase_dom"/>
</dbReference>
<reference evidence="3" key="1">
    <citation type="submission" date="2020-05" db="EMBL/GenBank/DDBJ databases">
        <authorList>
            <person name="Chiriac C."/>
            <person name="Salcher M."/>
            <person name="Ghai R."/>
            <person name="Kavagutti S V."/>
        </authorList>
    </citation>
    <scope>NUCLEOTIDE SEQUENCE</scope>
</reference>
<keyword evidence="1" id="KW-0808">Transferase</keyword>
<proteinExistence type="predicted"/>
<dbReference type="InterPro" id="IPR050267">
    <property type="entry name" value="Anti-sigma-factor_SerPK"/>
</dbReference>
<evidence type="ECO:0000313" key="3">
    <source>
        <dbReference type="EMBL" id="CAB4767801.1"/>
    </source>
</evidence>
<dbReference type="PANTHER" id="PTHR35526">
    <property type="entry name" value="ANTI-SIGMA-F FACTOR RSBW-RELATED"/>
    <property type="match status" value="1"/>
</dbReference>
<gene>
    <name evidence="3" type="ORF">UFOPK2761_03199</name>
</gene>
<dbReference type="InterPro" id="IPR036890">
    <property type="entry name" value="HATPase_C_sf"/>
</dbReference>
<organism evidence="3">
    <name type="scientific">freshwater metagenome</name>
    <dbReference type="NCBI Taxonomy" id="449393"/>
    <lineage>
        <taxon>unclassified sequences</taxon>
        <taxon>metagenomes</taxon>
        <taxon>ecological metagenomes</taxon>
    </lineage>
</organism>
<accession>A0A6J6V6L0</accession>
<dbReference type="CDD" id="cd16936">
    <property type="entry name" value="HATPase_RsbW-like"/>
    <property type="match status" value="1"/>
</dbReference>
<sequence>MHETHHLAHEAASVGVARHRLRAALEREGVGESVVYDATLVLSELVSNAVQHGRPDRRGRLEVCWTLERDRLVLEVTDHGHSTMPTIRPEDLDADRGRGLVIVDQVCESWRVDQNDDHTCVVAEMVLAVA</sequence>
<dbReference type="AlphaFoldDB" id="A0A6J6V6L0"/>
<protein>
    <submittedName>
        <fullName evidence="3">Unannotated protein</fullName>
    </submittedName>
</protein>
<keyword evidence="1" id="KW-0418">Kinase</keyword>
<evidence type="ECO:0000259" key="2">
    <source>
        <dbReference type="Pfam" id="PF13581"/>
    </source>
</evidence>
<dbReference type="Pfam" id="PF13581">
    <property type="entry name" value="HATPase_c_2"/>
    <property type="match status" value="1"/>
</dbReference>
<dbReference type="Gene3D" id="3.30.565.10">
    <property type="entry name" value="Histidine kinase-like ATPase, C-terminal domain"/>
    <property type="match status" value="1"/>
</dbReference>
<dbReference type="SUPFAM" id="SSF55874">
    <property type="entry name" value="ATPase domain of HSP90 chaperone/DNA topoisomerase II/histidine kinase"/>
    <property type="match status" value="1"/>
</dbReference>
<dbReference type="PANTHER" id="PTHR35526:SF3">
    <property type="entry name" value="ANTI-SIGMA-F FACTOR RSBW"/>
    <property type="match status" value="1"/>
</dbReference>
<evidence type="ECO:0000256" key="1">
    <source>
        <dbReference type="ARBA" id="ARBA00022527"/>
    </source>
</evidence>
<dbReference type="GO" id="GO:0004674">
    <property type="term" value="F:protein serine/threonine kinase activity"/>
    <property type="evidence" value="ECO:0007669"/>
    <property type="project" value="UniProtKB-KW"/>
</dbReference>
<keyword evidence="1" id="KW-0723">Serine/threonine-protein kinase</keyword>
<dbReference type="EMBL" id="CAEZYQ010000040">
    <property type="protein sequence ID" value="CAB4767801.1"/>
    <property type="molecule type" value="Genomic_DNA"/>
</dbReference>
<feature type="domain" description="Histidine kinase/HSP90-like ATPase" evidence="2">
    <location>
        <begin position="9"/>
        <end position="123"/>
    </location>
</feature>
<name>A0A6J6V6L0_9ZZZZ</name>